<dbReference type="AlphaFoldDB" id="A0AA92U8K8"/>
<evidence type="ECO:0000256" key="2">
    <source>
        <dbReference type="ARBA" id="ARBA00022475"/>
    </source>
</evidence>
<feature type="transmembrane region" description="Helical" evidence="6">
    <location>
        <begin position="116"/>
        <end position="138"/>
    </location>
</feature>
<feature type="transmembrane region" description="Helical" evidence="6">
    <location>
        <begin position="451"/>
        <end position="469"/>
    </location>
</feature>
<feature type="transmembrane region" description="Helical" evidence="6">
    <location>
        <begin position="150"/>
        <end position="169"/>
    </location>
</feature>
<feature type="transmembrane region" description="Helical" evidence="6">
    <location>
        <begin position="20"/>
        <end position="42"/>
    </location>
</feature>
<gene>
    <name evidence="7" type="ORF">DWV53_06850</name>
</gene>
<evidence type="ECO:0000256" key="1">
    <source>
        <dbReference type="ARBA" id="ARBA00004651"/>
    </source>
</evidence>
<keyword evidence="2" id="KW-1003">Cell membrane</keyword>
<evidence type="ECO:0000313" key="7">
    <source>
        <dbReference type="EMBL" id="RGW79960.1"/>
    </source>
</evidence>
<sequence>MFGSVQGLGILVGVLRNKFTALFLGPSGMGLLSLFSSTISVLSSACNFGIPASGVKFISEKEHAADESQSEKADIAGAVLLVRTYSLLAAFFGAIVCVLLGPLLNGFTFSWGNHTLHFILLAPTIFFTILAGGETAILKATGQLRALAMQASLLAILLLLVSVPVYWIFGERGILPVLFILAFMQWALNFRYSRRVVRWGVNMRKMTLVAGFPLLRLGGAFVLSGLMNSGCEFLIRAFLNQQGDLEVVGLFNAGITIVFVYAGMVFSVMDQDFYPRLSGISGSRKNEESVKERNLCVNRQLEMNVLLLGPIVAAIILGLPLIIPILYNAQFMGMLQMTQLAAVAMLFKAVYLPIEYLPLSRGDSKLFLIQESFCVILLIICEIAGYQLDGLRGVGGGIAVAYAIETLAVLAFSRAVYGYRLSALGFRFCIFQLLILLLMLFLVFMISYRDWLYWLIGVIIALMSTSFSFRKIRKLVR</sequence>
<feature type="transmembrane region" description="Helical" evidence="6">
    <location>
        <begin position="424"/>
        <end position="445"/>
    </location>
</feature>
<name>A0AA92U8K8_9BACT</name>
<comment type="subcellular location">
    <subcellularLocation>
        <location evidence="1">Cell membrane</location>
        <topology evidence="1">Multi-pass membrane protein</topology>
    </subcellularLocation>
</comment>
<proteinExistence type="predicted"/>
<dbReference type="Proteomes" id="UP000285776">
    <property type="component" value="Unassembled WGS sequence"/>
</dbReference>
<keyword evidence="4 6" id="KW-1133">Transmembrane helix</keyword>
<accession>A0AA92U8K8</accession>
<dbReference type="EMBL" id="QSAV01000018">
    <property type="protein sequence ID" value="RGW79960.1"/>
    <property type="molecule type" value="Genomic_DNA"/>
</dbReference>
<evidence type="ECO:0000256" key="3">
    <source>
        <dbReference type="ARBA" id="ARBA00022692"/>
    </source>
</evidence>
<feature type="transmembrane region" description="Helical" evidence="6">
    <location>
        <begin position="247"/>
        <end position="268"/>
    </location>
</feature>
<feature type="transmembrane region" description="Helical" evidence="6">
    <location>
        <begin position="175"/>
        <end position="194"/>
    </location>
</feature>
<reference evidence="7 8" key="1">
    <citation type="submission" date="2018-08" db="EMBL/GenBank/DDBJ databases">
        <title>A genome reference for cultivated species of the human gut microbiota.</title>
        <authorList>
            <person name="Zou Y."/>
            <person name="Xue W."/>
            <person name="Luo G."/>
        </authorList>
    </citation>
    <scope>NUCLEOTIDE SEQUENCE [LARGE SCALE GENOMIC DNA]</scope>
    <source>
        <strain evidence="7 8">AF10-17</strain>
    </source>
</reference>
<dbReference type="PANTHER" id="PTHR30250">
    <property type="entry name" value="PST FAMILY PREDICTED COLANIC ACID TRANSPORTER"/>
    <property type="match status" value="1"/>
</dbReference>
<evidence type="ECO:0000256" key="6">
    <source>
        <dbReference type="SAM" id="Phobius"/>
    </source>
</evidence>
<evidence type="ECO:0000256" key="5">
    <source>
        <dbReference type="ARBA" id="ARBA00023136"/>
    </source>
</evidence>
<feature type="transmembrane region" description="Helical" evidence="6">
    <location>
        <begin position="206"/>
        <end position="227"/>
    </location>
</feature>
<dbReference type="PANTHER" id="PTHR30250:SF11">
    <property type="entry name" value="O-ANTIGEN TRANSPORTER-RELATED"/>
    <property type="match status" value="1"/>
</dbReference>
<evidence type="ECO:0000313" key="8">
    <source>
        <dbReference type="Proteomes" id="UP000285776"/>
    </source>
</evidence>
<feature type="transmembrane region" description="Helical" evidence="6">
    <location>
        <begin position="394"/>
        <end position="412"/>
    </location>
</feature>
<organism evidence="7 8">
    <name type="scientific">Segatella copri</name>
    <dbReference type="NCBI Taxonomy" id="165179"/>
    <lineage>
        <taxon>Bacteria</taxon>
        <taxon>Pseudomonadati</taxon>
        <taxon>Bacteroidota</taxon>
        <taxon>Bacteroidia</taxon>
        <taxon>Bacteroidales</taxon>
        <taxon>Prevotellaceae</taxon>
        <taxon>Segatella</taxon>
    </lineage>
</organism>
<evidence type="ECO:0000256" key="4">
    <source>
        <dbReference type="ARBA" id="ARBA00022989"/>
    </source>
</evidence>
<dbReference type="InterPro" id="IPR050833">
    <property type="entry name" value="Poly_Biosynth_Transport"/>
</dbReference>
<feature type="transmembrane region" description="Helical" evidence="6">
    <location>
        <begin position="366"/>
        <end position="388"/>
    </location>
</feature>
<keyword evidence="3 6" id="KW-0812">Transmembrane</keyword>
<feature type="transmembrane region" description="Helical" evidence="6">
    <location>
        <begin position="85"/>
        <end position="104"/>
    </location>
</feature>
<dbReference type="GO" id="GO:0005886">
    <property type="term" value="C:plasma membrane"/>
    <property type="evidence" value="ECO:0007669"/>
    <property type="project" value="UniProtKB-SubCell"/>
</dbReference>
<feature type="transmembrane region" description="Helical" evidence="6">
    <location>
        <begin position="305"/>
        <end position="327"/>
    </location>
</feature>
<feature type="transmembrane region" description="Helical" evidence="6">
    <location>
        <begin position="333"/>
        <end position="354"/>
    </location>
</feature>
<keyword evidence="5 6" id="KW-0472">Membrane</keyword>
<comment type="caution">
    <text evidence="7">The sequence shown here is derived from an EMBL/GenBank/DDBJ whole genome shotgun (WGS) entry which is preliminary data.</text>
</comment>
<evidence type="ECO:0008006" key="9">
    <source>
        <dbReference type="Google" id="ProtNLM"/>
    </source>
</evidence>
<protein>
    <recommendedName>
        <fullName evidence="9">Polysaccharide biosynthesis protein</fullName>
    </recommendedName>
</protein>